<name>A0A915ILE0_ROMCU</name>
<proteinExistence type="predicted"/>
<evidence type="ECO:0000313" key="2">
    <source>
        <dbReference type="WBParaSite" id="nRc.2.0.1.t14635-RA"/>
    </source>
</evidence>
<organism evidence="1 2">
    <name type="scientific">Romanomermis culicivorax</name>
    <name type="common">Nematode worm</name>
    <dbReference type="NCBI Taxonomy" id="13658"/>
    <lineage>
        <taxon>Eukaryota</taxon>
        <taxon>Metazoa</taxon>
        <taxon>Ecdysozoa</taxon>
        <taxon>Nematoda</taxon>
        <taxon>Enoplea</taxon>
        <taxon>Dorylaimia</taxon>
        <taxon>Mermithida</taxon>
        <taxon>Mermithoidea</taxon>
        <taxon>Mermithidae</taxon>
        <taxon>Romanomermis</taxon>
    </lineage>
</organism>
<accession>A0A915ILE0</accession>
<protein>
    <submittedName>
        <fullName evidence="2">Uncharacterized protein</fullName>
    </submittedName>
</protein>
<reference evidence="2" key="1">
    <citation type="submission" date="2022-11" db="UniProtKB">
        <authorList>
            <consortium name="WormBaseParasite"/>
        </authorList>
    </citation>
    <scope>IDENTIFICATION</scope>
</reference>
<evidence type="ECO:0000313" key="1">
    <source>
        <dbReference type="Proteomes" id="UP000887565"/>
    </source>
</evidence>
<dbReference type="Proteomes" id="UP000887565">
    <property type="component" value="Unplaced"/>
</dbReference>
<dbReference type="WBParaSite" id="nRc.2.0.1.t14635-RA">
    <property type="protein sequence ID" value="nRc.2.0.1.t14635-RA"/>
    <property type="gene ID" value="nRc.2.0.1.g14635"/>
</dbReference>
<dbReference type="AlphaFoldDB" id="A0A915ILE0"/>
<keyword evidence="1" id="KW-1185">Reference proteome</keyword>
<sequence>MRRKRIFHGGAVRMLIVKTYKKPSILASNLRLP</sequence>